<dbReference type="InParanoid" id="E1ZLZ2"/>
<dbReference type="InterPro" id="IPR027417">
    <property type="entry name" value="P-loop_NTPase"/>
</dbReference>
<dbReference type="STRING" id="554065.E1ZLZ2"/>
<evidence type="ECO:0000256" key="2">
    <source>
        <dbReference type="ARBA" id="ARBA00023134"/>
    </source>
</evidence>
<evidence type="ECO:0000259" key="3">
    <source>
        <dbReference type="PROSITE" id="PS51880"/>
    </source>
</evidence>
<dbReference type="PRINTS" id="PR00326">
    <property type="entry name" value="GTP1OBG"/>
</dbReference>
<evidence type="ECO:0000256" key="1">
    <source>
        <dbReference type="ARBA" id="ARBA00022741"/>
    </source>
</evidence>
<dbReference type="RefSeq" id="XP_005845318.1">
    <property type="nucleotide sequence ID" value="XM_005845256.1"/>
</dbReference>
<dbReference type="InterPro" id="IPR031662">
    <property type="entry name" value="GTP-binding_2"/>
</dbReference>
<dbReference type="InterPro" id="IPR012675">
    <property type="entry name" value="Beta-grasp_dom_sf"/>
</dbReference>
<dbReference type="GeneID" id="17352660"/>
<dbReference type="FunFam" id="3.10.20.30:FF:000003">
    <property type="entry name" value="Developmentally-regulated GTP-binding protein 1"/>
    <property type="match status" value="1"/>
</dbReference>
<dbReference type="Gene3D" id="3.10.20.30">
    <property type="match status" value="1"/>
</dbReference>
<dbReference type="GO" id="GO:0005525">
    <property type="term" value="F:GTP binding"/>
    <property type="evidence" value="ECO:0007669"/>
    <property type="project" value="UniProtKB-KW"/>
</dbReference>
<dbReference type="Pfam" id="PF16897">
    <property type="entry name" value="MMR_HSR1_Xtn"/>
    <property type="match status" value="1"/>
</dbReference>
<evidence type="ECO:0000313" key="5">
    <source>
        <dbReference type="Proteomes" id="UP000008141"/>
    </source>
</evidence>
<dbReference type="KEGG" id="cvr:CHLNCDRAFT_58624"/>
<dbReference type="Proteomes" id="UP000008141">
    <property type="component" value="Unassembled WGS sequence"/>
</dbReference>
<dbReference type="InterPro" id="IPR045001">
    <property type="entry name" value="DRG"/>
</dbReference>
<keyword evidence="1" id="KW-0547">Nucleotide-binding</keyword>
<reference evidence="4 5" key="1">
    <citation type="journal article" date="2010" name="Plant Cell">
        <title>The Chlorella variabilis NC64A genome reveals adaptation to photosymbiosis, coevolution with viruses, and cryptic sex.</title>
        <authorList>
            <person name="Blanc G."/>
            <person name="Duncan G."/>
            <person name="Agarkova I."/>
            <person name="Borodovsky M."/>
            <person name="Gurnon J."/>
            <person name="Kuo A."/>
            <person name="Lindquist E."/>
            <person name="Lucas S."/>
            <person name="Pangilinan J."/>
            <person name="Polle J."/>
            <person name="Salamov A."/>
            <person name="Terry A."/>
            <person name="Yamada T."/>
            <person name="Dunigan D.D."/>
            <person name="Grigoriev I.V."/>
            <person name="Claverie J.M."/>
            <person name="Van Etten J.L."/>
        </authorList>
    </citation>
    <scope>NUCLEOTIDE SEQUENCE [LARGE SCALE GENOMIC DNA]</scope>
    <source>
        <strain evidence="4 5">NC64A</strain>
    </source>
</reference>
<dbReference type="FunCoup" id="E1ZLZ2">
    <property type="interactions" value="2074"/>
</dbReference>
<dbReference type="InterPro" id="IPR004095">
    <property type="entry name" value="TGS"/>
</dbReference>
<dbReference type="GO" id="GO:0003924">
    <property type="term" value="F:GTPase activity"/>
    <property type="evidence" value="ECO:0007669"/>
    <property type="project" value="InterPro"/>
</dbReference>
<dbReference type="SUPFAM" id="SSF81271">
    <property type="entry name" value="TGS-like"/>
    <property type="match status" value="1"/>
</dbReference>
<dbReference type="SUPFAM" id="SSF52540">
    <property type="entry name" value="P-loop containing nucleoside triphosphate hydrolases"/>
    <property type="match status" value="1"/>
</dbReference>
<dbReference type="EMBL" id="GL433852">
    <property type="protein sequence ID" value="EFN53216.1"/>
    <property type="molecule type" value="Genomic_DNA"/>
</dbReference>
<accession>E1ZLZ2</accession>
<name>E1ZLZ2_CHLVA</name>
<protein>
    <recommendedName>
        <fullName evidence="3">TGS domain-containing protein</fullName>
    </recommendedName>
</protein>
<dbReference type="AlphaFoldDB" id="E1ZLZ2"/>
<dbReference type="OrthoDB" id="603at2759"/>
<dbReference type="Pfam" id="PF01926">
    <property type="entry name" value="MMR_HSR1"/>
    <property type="match status" value="1"/>
</dbReference>
<dbReference type="Pfam" id="PF02824">
    <property type="entry name" value="TGS"/>
    <property type="match status" value="1"/>
</dbReference>
<feature type="domain" description="TGS" evidence="3">
    <location>
        <begin position="270"/>
        <end position="348"/>
    </location>
</feature>
<gene>
    <name evidence="4" type="ORF">CHLNCDRAFT_58624</name>
</gene>
<dbReference type="InterPro" id="IPR006073">
    <property type="entry name" value="GTP-bd"/>
</dbReference>
<keyword evidence="2" id="KW-0342">GTP-binding</keyword>
<dbReference type="Gene3D" id="6.10.140.1070">
    <property type="match status" value="2"/>
</dbReference>
<dbReference type="InterPro" id="IPR012676">
    <property type="entry name" value="TGS-like"/>
</dbReference>
<dbReference type="PROSITE" id="PS51880">
    <property type="entry name" value="TGS"/>
    <property type="match status" value="1"/>
</dbReference>
<keyword evidence="5" id="KW-1185">Reference proteome</keyword>
<dbReference type="PANTHER" id="PTHR43127">
    <property type="entry name" value="DEVELOPMENTALLY-REGULATED GTP-BINDING PROTEIN 2"/>
    <property type="match status" value="1"/>
</dbReference>
<dbReference type="eggNOG" id="KOG1486">
    <property type="taxonomic scope" value="Eukaryota"/>
</dbReference>
<proteinExistence type="predicted"/>
<sequence>MGILEKIKEIEFEMARTQKNKATEYHLGTLKAKLAKLRTQLQEPPKTGGGGDGFEVQKYGDGRVALIGFPSVGKSTLLTELTGTSSEAAGYEFTTLTCIPVRLGHPALHCRGRQVIAVCKSADLLLMVLDAGKPHYHREILTRELESVGIRLNRKPPNIFFKKKKTGGIAINSMLPLTNLDDRTIQRILQEYKIHNCDLLFKEDSTMDDLIDVIEGNRRYVKCLYVYNKIDVCSMEEVDEMARRPHSIPISCYQKLNFDGLLARIWDMMGLVRVYTKKVGHKPDFGDPVVLSEDRGGTSMQHFCEMIHKSLLKEFQYALVWGTSSKHMPQRCGLSHKLEDEDVVQIVKKKIIGGDDARGRFCQQAKEYVRIGDRVKKPALKT</sequence>
<dbReference type="OMA" id="DVCDQVH"/>
<evidence type="ECO:0000313" key="4">
    <source>
        <dbReference type="EMBL" id="EFN53216.1"/>
    </source>
</evidence>
<organism evidence="5">
    <name type="scientific">Chlorella variabilis</name>
    <name type="common">Green alga</name>
    <dbReference type="NCBI Taxonomy" id="554065"/>
    <lineage>
        <taxon>Eukaryota</taxon>
        <taxon>Viridiplantae</taxon>
        <taxon>Chlorophyta</taxon>
        <taxon>core chlorophytes</taxon>
        <taxon>Trebouxiophyceae</taxon>
        <taxon>Chlorellales</taxon>
        <taxon>Chlorellaceae</taxon>
        <taxon>Chlorella clade</taxon>
        <taxon>Chlorella</taxon>
    </lineage>
</organism>
<dbReference type="CDD" id="cd01896">
    <property type="entry name" value="DRG"/>
    <property type="match status" value="1"/>
</dbReference>